<dbReference type="PANTHER" id="PTHR43649:SF30">
    <property type="entry name" value="ABC TRANSPORTER SUBSTRATE-BINDING PROTEIN"/>
    <property type="match status" value="1"/>
</dbReference>
<organism evidence="1 2">
    <name type="scientific">Floridaenema evergladense BLCC-F167</name>
    <dbReference type="NCBI Taxonomy" id="3153639"/>
    <lineage>
        <taxon>Bacteria</taxon>
        <taxon>Bacillati</taxon>
        <taxon>Cyanobacteriota</taxon>
        <taxon>Cyanophyceae</taxon>
        <taxon>Oscillatoriophycideae</taxon>
        <taxon>Aerosakkonematales</taxon>
        <taxon>Aerosakkonemataceae</taxon>
        <taxon>Floridanema</taxon>
        <taxon>Floridanema evergladense</taxon>
    </lineage>
</organism>
<comment type="caution">
    <text evidence="1">The sequence shown here is derived from an EMBL/GenBank/DDBJ whole genome shotgun (WGS) entry which is preliminary data.</text>
</comment>
<reference evidence="1 2" key="1">
    <citation type="submission" date="2024-09" db="EMBL/GenBank/DDBJ databases">
        <title>Floridaenema gen nov. (Aerosakkonemataceae, Aerosakkonematales ord. nov., Cyanobacteria) from benthic tropical and subtropical fresh waters, with the description of four new species.</title>
        <authorList>
            <person name="Moretto J.A."/>
            <person name="Berthold D.E."/>
            <person name="Lefler F.W."/>
            <person name="Huang I.-S."/>
            <person name="Laughinghouse H. IV."/>
        </authorList>
    </citation>
    <scope>NUCLEOTIDE SEQUENCE [LARGE SCALE GENOMIC DNA]</scope>
    <source>
        <strain evidence="1 2">BLCC-F167</strain>
    </source>
</reference>
<evidence type="ECO:0000313" key="1">
    <source>
        <dbReference type="EMBL" id="MFB2839198.1"/>
    </source>
</evidence>
<keyword evidence="2" id="KW-1185">Reference proteome</keyword>
<proteinExistence type="predicted"/>
<dbReference type="Pfam" id="PF13416">
    <property type="entry name" value="SBP_bac_8"/>
    <property type="match status" value="1"/>
</dbReference>
<gene>
    <name evidence="1" type="ORF">ACE1CA_32310</name>
</gene>
<name>A0ABV4WVR0_9CYAN</name>
<dbReference type="Proteomes" id="UP001576780">
    <property type="component" value="Unassembled WGS sequence"/>
</dbReference>
<dbReference type="RefSeq" id="WP_413281481.1">
    <property type="nucleotide sequence ID" value="NZ_JBHFNT010000300.1"/>
</dbReference>
<evidence type="ECO:0000313" key="2">
    <source>
        <dbReference type="Proteomes" id="UP001576780"/>
    </source>
</evidence>
<dbReference type="InterPro" id="IPR050490">
    <property type="entry name" value="Bact_solute-bd_prot1"/>
</dbReference>
<protein>
    <submittedName>
        <fullName evidence="1">ABC transporter substrate-binding protein</fullName>
    </submittedName>
</protein>
<dbReference type="Gene3D" id="3.40.190.10">
    <property type="entry name" value="Periplasmic binding protein-like II"/>
    <property type="match status" value="1"/>
</dbReference>
<dbReference type="InterPro" id="IPR006059">
    <property type="entry name" value="SBP"/>
</dbReference>
<dbReference type="EMBL" id="JBHFNT010000300">
    <property type="protein sequence ID" value="MFB2839198.1"/>
    <property type="molecule type" value="Genomic_DNA"/>
</dbReference>
<accession>A0ABV4WVR0</accession>
<dbReference type="PANTHER" id="PTHR43649">
    <property type="entry name" value="ARABINOSE-BINDING PROTEIN-RELATED"/>
    <property type="match status" value="1"/>
</dbReference>
<sequence>MILKNFFLNHIAFFIQAVAVKKKIFVLGILLSLCLVFLSSCQNSININKQNNIIHLTLWQGINPPANRDVFEKLVDKFNKTHPDIQVESIFAGGVEQQLPKILTAVVGNAPPDILAFYPQVTGQFVELGAIRPLEDWLDKLPIKSEIIPSTIKELWLDGHLWSVPYTTGNIAVFYRPKLFAAAGITEVPKTWEELRKAAKKLTVDRNGDKRPEQYGMLLPFGKGEWTVFTWFPFLLSAEGRIVQDDRPDLTDSGAIVALEYWQDFLKDRSAKLSAPERGYEEDDFINGRVAMQLTGPWTYIIKSKVDFDVFPIPADKKRATVMGTGNLFVMKTTPEREQAALKFLEYVLSEEFQTEFSIGTGFLPINIKSSQSEAYQNYLAQKPVLKVFLAQMKWAGHRPIIAGYSRISENLGRAIESALLGESPKKALQKAQERIELIWDNK</sequence>
<dbReference type="SUPFAM" id="SSF53850">
    <property type="entry name" value="Periplasmic binding protein-like II"/>
    <property type="match status" value="1"/>
</dbReference>
<dbReference type="CDD" id="cd14748">
    <property type="entry name" value="PBP2_UgpB"/>
    <property type="match status" value="1"/>
</dbReference>